<dbReference type="Proteomes" id="UP000001887">
    <property type="component" value="Chromosome"/>
</dbReference>
<dbReference type="HOGENOM" id="CLU_2424385_0_0_0"/>
<sequence length="91" mass="9974">MKTQLSSAGNGGTSDRVICDQYAAVPHTADEIVSDPELSEGFLKLVNQHLPPGQQYDAAQLNKRLLNLRRRGEDNGGLIRKQRGFNGRNIG</sequence>
<dbReference type="KEGG" id="psl:Psta_0565"/>
<proteinExistence type="predicted"/>
<keyword evidence="2" id="KW-1185">Reference proteome</keyword>
<gene>
    <name evidence="1" type="ordered locus">Psta_0565</name>
</gene>
<name>D2R4A4_PIRSD</name>
<evidence type="ECO:0000313" key="1">
    <source>
        <dbReference type="EMBL" id="ADB15252.1"/>
    </source>
</evidence>
<reference evidence="1 2" key="1">
    <citation type="journal article" date="2009" name="Stand. Genomic Sci.">
        <title>Complete genome sequence of Pirellula staleyi type strain (ATCC 27377).</title>
        <authorList>
            <person name="Clum A."/>
            <person name="Tindall B.J."/>
            <person name="Sikorski J."/>
            <person name="Ivanova N."/>
            <person name="Mavrommatis K."/>
            <person name="Lucas S."/>
            <person name="Glavina del Rio T."/>
            <person name="Nolan M."/>
            <person name="Chen F."/>
            <person name="Tice H."/>
            <person name="Pitluck S."/>
            <person name="Cheng J.F."/>
            <person name="Chertkov O."/>
            <person name="Brettin T."/>
            <person name="Han C."/>
            <person name="Detter J.C."/>
            <person name="Kuske C."/>
            <person name="Bruce D."/>
            <person name="Goodwin L."/>
            <person name="Ovchinikova G."/>
            <person name="Pati A."/>
            <person name="Mikhailova N."/>
            <person name="Chen A."/>
            <person name="Palaniappan K."/>
            <person name="Land M."/>
            <person name="Hauser L."/>
            <person name="Chang Y.J."/>
            <person name="Jeffries C.D."/>
            <person name="Chain P."/>
            <person name="Rohde M."/>
            <person name="Goker M."/>
            <person name="Bristow J."/>
            <person name="Eisen J.A."/>
            <person name="Markowitz V."/>
            <person name="Hugenholtz P."/>
            <person name="Kyrpides N.C."/>
            <person name="Klenk H.P."/>
            <person name="Lapidus A."/>
        </authorList>
    </citation>
    <scope>NUCLEOTIDE SEQUENCE [LARGE SCALE GENOMIC DNA]</scope>
    <source>
        <strain evidence="2">ATCC 27377 / DSM 6068 / ICPB 4128</strain>
    </source>
</reference>
<accession>D2R4A4</accession>
<dbReference type="STRING" id="530564.Psta_0565"/>
<protein>
    <submittedName>
        <fullName evidence="1">Uncharacterized protein</fullName>
    </submittedName>
</protein>
<evidence type="ECO:0000313" key="2">
    <source>
        <dbReference type="Proteomes" id="UP000001887"/>
    </source>
</evidence>
<organism evidence="1 2">
    <name type="scientific">Pirellula staleyi (strain ATCC 27377 / DSM 6068 / ICPB 4128)</name>
    <name type="common">Pirella staleyi</name>
    <dbReference type="NCBI Taxonomy" id="530564"/>
    <lineage>
        <taxon>Bacteria</taxon>
        <taxon>Pseudomonadati</taxon>
        <taxon>Planctomycetota</taxon>
        <taxon>Planctomycetia</taxon>
        <taxon>Pirellulales</taxon>
        <taxon>Pirellulaceae</taxon>
        <taxon>Pirellula</taxon>
    </lineage>
</organism>
<dbReference type="EMBL" id="CP001848">
    <property type="protein sequence ID" value="ADB15252.1"/>
    <property type="molecule type" value="Genomic_DNA"/>
</dbReference>
<dbReference type="AlphaFoldDB" id="D2R4A4"/>